<dbReference type="Pfam" id="PF00902">
    <property type="entry name" value="TatC"/>
    <property type="match status" value="1"/>
</dbReference>
<reference evidence="7" key="3">
    <citation type="journal article" date="2013" name="Genome Biol. Evol.">
        <title>Strikingly bacteria-like and gene-rich mitochondrial genomes throughout jakobid protists.</title>
        <authorList>
            <person name="Burger G."/>
            <person name="Gray M.W."/>
            <person name="Forget L."/>
            <person name="Lang B.F."/>
        </authorList>
    </citation>
    <scope>NUCLEOTIDE SEQUENCE</scope>
    <source>
        <strain evidence="7">ATCC 50422</strain>
    </source>
</reference>
<evidence type="ECO:0000256" key="2">
    <source>
        <dbReference type="ARBA" id="ARBA00008882"/>
    </source>
</evidence>
<feature type="transmembrane region" description="Helical" evidence="6">
    <location>
        <begin position="159"/>
        <end position="184"/>
    </location>
</feature>
<dbReference type="EMBL" id="KC353355">
    <property type="protein sequence ID" value="AGH24250.1"/>
    <property type="molecule type" value="Genomic_DNA"/>
</dbReference>
<evidence type="ECO:0000256" key="4">
    <source>
        <dbReference type="ARBA" id="ARBA00022989"/>
    </source>
</evidence>
<comment type="subcellular location">
    <subcellularLocation>
        <location evidence="1">Membrane</location>
        <topology evidence="1">Multi-pass membrane protein</topology>
    </subcellularLocation>
</comment>
<proteinExistence type="inferred from homology"/>
<reference evidence="7" key="2">
    <citation type="journal article" date="2006" name="RNA">
        <title>Hybrid E. coli--Mitochondrial ribonuclease P RNAs are catalytically active.</title>
        <authorList>
            <person name="Seif E."/>
            <person name="Cadieux A."/>
            <person name="Lang B.F."/>
        </authorList>
    </citation>
    <scope>NUCLEOTIDE SEQUENCE</scope>
    <source>
        <strain evidence="7">ATCC 50422</strain>
    </source>
</reference>
<evidence type="ECO:0000256" key="3">
    <source>
        <dbReference type="ARBA" id="ARBA00022692"/>
    </source>
</evidence>
<feature type="transmembrane region" description="Helical" evidence="6">
    <location>
        <begin position="196"/>
        <end position="212"/>
    </location>
</feature>
<dbReference type="PANTHER" id="PTHR30371:SF0">
    <property type="entry name" value="SEC-INDEPENDENT PROTEIN TRANSLOCASE PROTEIN TATC, CHLOROPLASTIC-RELATED"/>
    <property type="match status" value="1"/>
</dbReference>
<geneLocation type="mitochondrion" evidence="7"/>
<dbReference type="InterPro" id="IPR002033">
    <property type="entry name" value="TatC"/>
</dbReference>
<feature type="transmembrane region" description="Helical" evidence="6">
    <location>
        <begin position="116"/>
        <end position="139"/>
    </location>
</feature>
<reference evidence="7" key="1">
    <citation type="journal article" date="2004" name="RNA">
        <title>Mitochondrial 3' tRNA editing in the jakobid Seculamonas ecuadoriensis: a novel mechanism and implications for tRNA processing.</title>
        <authorList>
            <person name="Leigh J."/>
            <person name="Lang B.F."/>
        </authorList>
    </citation>
    <scope>NUCLEOTIDE SEQUENCE</scope>
    <source>
        <strain evidence="7">ATCC 50422</strain>
    </source>
</reference>
<keyword evidence="7" id="KW-0496">Mitochondrion</keyword>
<keyword evidence="5 6" id="KW-0472">Membrane</keyword>
<sequence length="247" mass="28929">MLPTSFTPSWILFFQEIKWRLFYLLLGTLTTFSIVLLFYQELLVFITSSLLTSHNPLVTFIFTSPTEAFLATLHLAFFLALYFMIPSLLIHFYLFSINAMLLSEKKYFRSLLLFSILLWICAFFSSFLLLIPLTFHFFLHFQIQSTLLSLSMMTKVSEFLHFITPTTWLLTLLMQLPLLFSILLRSGILTSCTLASFRKIYYLVSLLLAAILTPPDIFSQLLVACIFTLLYESLFLFFLYQKNFYEN</sequence>
<dbReference type="GO" id="GO:0033281">
    <property type="term" value="C:TAT protein transport complex"/>
    <property type="evidence" value="ECO:0007669"/>
    <property type="project" value="TreeGrafter"/>
</dbReference>
<dbReference type="GO" id="GO:0065002">
    <property type="term" value="P:intracellular protein transmembrane transport"/>
    <property type="evidence" value="ECO:0007669"/>
    <property type="project" value="TreeGrafter"/>
</dbReference>
<evidence type="ECO:0000256" key="6">
    <source>
        <dbReference type="SAM" id="Phobius"/>
    </source>
</evidence>
<dbReference type="GO" id="GO:0009977">
    <property type="term" value="F:proton motive force dependent protein transmembrane transporter activity"/>
    <property type="evidence" value="ECO:0007669"/>
    <property type="project" value="TreeGrafter"/>
</dbReference>
<dbReference type="RefSeq" id="YP_007890756.1">
    <property type="nucleotide sequence ID" value="NC_021127.1"/>
</dbReference>
<evidence type="ECO:0000313" key="7">
    <source>
        <dbReference type="EMBL" id="AGH24250.1"/>
    </source>
</evidence>
<keyword evidence="4 6" id="KW-1133">Transmembrane helix</keyword>
<keyword evidence="3 6" id="KW-0812">Transmembrane</keyword>
<evidence type="ECO:0000256" key="5">
    <source>
        <dbReference type="ARBA" id="ARBA00023136"/>
    </source>
</evidence>
<dbReference type="GO" id="GO:0043953">
    <property type="term" value="P:protein transport by the Tat complex"/>
    <property type="evidence" value="ECO:0007669"/>
    <property type="project" value="TreeGrafter"/>
</dbReference>
<feature type="transmembrane region" description="Helical" evidence="6">
    <location>
        <begin position="68"/>
        <end position="95"/>
    </location>
</feature>
<gene>
    <name evidence="7" type="primary">tatC</name>
</gene>
<dbReference type="AlphaFoldDB" id="M4QDN3"/>
<comment type="similarity">
    <text evidence="2">Belongs to the TatC family.</text>
</comment>
<organism evidence="7">
    <name type="scientific">Jakoba libera</name>
    <name type="common">Flagellate</name>
    <name type="synonym">Cryptobia libera</name>
    <dbReference type="NCBI Taxonomy" id="143017"/>
    <lineage>
        <taxon>Eukaryota</taxon>
        <taxon>Discoba</taxon>
        <taxon>Jakobida</taxon>
        <taxon>Histionina</taxon>
        <taxon>Jakobidae</taxon>
        <taxon>Jakoba</taxon>
    </lineage>
</organism>
<feature type="transmembrane region" description="Helical" evidence="6">
    <location>
        <begin position="21"/>
        <end position="48"/>
    </location>
</feature>
<dbReference type="PRINTS" id="PR01840">
    <property type="entry name" value="TATCFAMILY"/>
</dbReference>
<accession>M4QDN3</accession>
<name>M4QDN3_JAKLI</name>
<protein>
    <submittedName>
        <fullName evidence="7">Sec-independent protein translocase component TatC</fullName>
    </submittedName>
</protein>
<dbReference type="PANTHER" id="PTHR30371">
    <property type="entry name" value="SEC-INDEPENDENT PROTEIN TRANSLOCASE PROTEIN TATC"/>
    <property type="match status" value="1"/>
</dbReference>
<dbReference type="GeneID" id="15333210"/>
<feature type="transmembrane region" description="Helical" evidence="6">
    <location>
        <begin position="218"/>
        <end position="240"/>
    </location>
</feature>
<evidence type="ECO:0000256" key="1">
    <source>
        <dbReference type="ARBA" id="ARBA00004141"/>
    </source>
</evidence>